<organism evidence="1 2">
    <name type="scientific">Faunimonas pinastri</name>
    <dbReference type="NCBI Taxonomy" id="1855383"/>
    <lineage>
        <taxon>Bacteria</taxon>
        <taxon>Pseudomonadati</taxon>
        <taxon>Pseudomonadota</taxon>
        <taxon>Alphaproteobacteria</taxon>
        <taxon>Hyphomicrobiales</taxon>
        <taxon>Afifellaceae</taxon>
        <taxon>Faunimonas</taxon>
    </lineage>
</organism>
<name>A0A1H9C524_9HYPH</name>
<dbReference type="OrthoDB" id="7857010at2"/>
<accession>A0A1H9C524</accession>
<dbReference type="RefSeq" id="WP_092495240.1">
    <property type="nucleotide sequence ID" value="NZ_FOFG01000002.1"/>
</dbReference>
<evidence type="ECO:0008006" key="3">
    <source>
        <dbReference type="Google" id="ProtNLM"/>
    </source>
</evidence>
<protein>
    <recommendedName>
        <fullName evidence="3">ABM domain-containing protein</fullName>
    </recommendedName>
</protein>
<dbReference type="STRING" id="1855383.SAMN05216548_10251"/>
<reference evidence="1 2" key="1">
    <citation type="submission" date="2016-10" db="EMBL/GenBank/DDBJ databases">
        <authorList>
            <person name="de Groot N.N."/>
        </authorList>
    </citation>
    <scope>NUCLEOTIDE SEQUENCE [LARGE SCALE GENOMIC DNA]</scope>
    <source>
        <strain evidence="1 2">A52C2</strain>
    </source>
</reference>
<keyword evidence="2" id="KW-1185">Reference proteome</keyword>
<evidence type="ECO:0000313" key="1">
    <source>
        <dbReference type="EMBL" id="SEP96077.1"/>
    </source>
</evidence>
<dbReference type="Proteomes" id="UP000199647">
    <property type="component" value="Unassembled WGS sequence"/>
</dbReference>
<sequence length="100" mass="11600">MADYIWINYSRPRPHWYEESQESRDALEAKWSEIAAASREKGGEPLGRYHIRGQSDFKSVEIWRFGSAEEAFDHWTRLTGAAFGQWFAFSNNIGLRENAG</sequence>
<evidence type="ECO:0000313" key="2">
    <source>
        <dbReference type="Proteomes" id="UP000199647"/>
    </source>
</evidence>
<dbReference type="AlphaFoldDB" id="A0A1H9C524"/>
<proteinExistence type="predicted"/>
<dbReference type="EMBL" id="FOFG01000002">
    <property type="protein sequence ID" value="SEP96077.1"/>
    <property type="molecule type" value="Genomic_DNA"/>
</dbReference>
<gene>
    <name evidence="1" type="ORF">SAMN05216548_10251</name>
</gene>